<sequence>MTKVKAKLTKGLNILPQQDFQPCLDNGKFVWSGVRIAEGDSGGYANISGTYSMTQNKHKSSYRHGSYSQPLQKYGVYATKVNTRDALLERILNAAEIIKNRPESIRKATSVIHRRADLCLESNGGIFENY</sequence>
<protein>
    <submittedName>
        <fullName evidence="1">Uncharacterized protein</fullName>
    </submittedName>
</protein>
<organism evidence="1 2">
    <name type="scientific">Hypothenemus hampei</name>
    <name type="common">Coffee berry borer</name>
    <dbReference type="NCBI Taxonomy" id="57062"/>
    <lineage>
        <taxon>Eukaryota</taxon>
        <taxon>Metazoa</taxon>
        <taxon>Ecdysozoa</taxon>
        <taxon>Arthropoda</taxon>
        <taxon>Hexapoda</taxon>
        <taxon>Insecta</taxon>
        <taxon>Pterygota</taxon>
        <taxon>Neoptera</taxon>
        <taxon>Endopterygota</taxon>
        <taxon>Coleoptera</taxon>
        <taxon>Polyphaga</taxon>
        <taxon>Cucujiformia</taxon>
        <taxon>Curculionidae</taxon>
        <taxon>Scolytinae</taxon>
        <taxon>Hypothenemus</taxon>
    </lineage>
</organism>
<evidence type="ECO:0000313" key="2">
    <source>
        <dbReference type="Proteomes" id="UP001566132"/>
    </source>
</evidence>
<name>A0ABD1E267_HYPHA</name>
<keyword evidence="2" id="KW-1185">Reference proteome</keyword>
<dbReference type="AlphaFoldDB" id="A0ABD1E267"/>
<evidence type="ECO:0000313" key="1">
    <source>
        <dbReference type="EMBL" id="KAL1488461.1"/>
    </source>
</evidence>
<dbReference type="EMBL" id="JBDJPC010000014">
    <property type="protein sequence ID" value="KAL1488461.1"/>
    <property type="molecule type" value="Genomic_DNA"/>
</dbReference>
<gene>
    <name evidence="1" type="ORF">ABEB36_014932</name>
</gene>
<reference evidence="1 2" key="1">
    <citation type="submission" date="2024-05" db="EMBL/GenBank/DDBJ databases">
        <title>Genetic variation in Jamaican populations of the coffee berry borer (Hypothenemus hampei).</title>
        <authorList>
            <person name="Errbii M."/>
            <person name="Myrie A."/>
        </authorList>
    </citation>
    <scope>NUCLEOTIDE SEQUENCE [LARGE SCALE GENOMIC DNA]</scope>
    <source>
        <strain evidence="1">JA-Hopewell-2020-01-JO</strain>
        <tissue evidence="1">Whole body</tissue>
    </source>
</reference>
<accession>A0ABD1E267</accession>
<comment type="caution">
    <text evidence="1">The sequence shown here is derived from an EMBL/GenBank/DDBJ whole genome shotgun (WGS) entry which is preliminary data.</text>
</comment>
<proteinExistence type="predicted"/>
<dbReference type="Proteomes" id="UP001566132">
    <property type="component" value="Unassembled WGS sequence"/>
</dbReference>